<comment type="caution">
    <text evidence="4">The sequence shown here is derived from an EMBL/GenBank/DDBJ whole genome shotgun (WGS) entry which is preliminary data.</text>
</comment>
<evidence type="ECO:0000256" key="2">
    <source>
        <dbReference type="ARBA" id="ARBA00023172"/>
    </source>
</evidence>
<dbReference type="InterPro" id="IPR013762">
    <property type="entry name" value="Integrase-like_cat_sf"/>
</dbReference>
<evidence type="ECO:0000313" key="4">
    <source>
        <dbReference type="EMBL" id="MDT0636352.1"/>
    </source>
</evidence>
<sequence length="371" mass="42331">MPKRIPGLTRRWSQARQAHIWEIDKRIGGERIRRSTGTTELSEATQILALEIEQSRRRQIFGETTPRMFTEAVDRYLTDFQHKRSLDRDAQGLAVFMPYIGHLPLHNVHQGTLQPAVDARRRAGKTAGTINRDLAAVKRVLHLAARLWRDELGRPWLQSAPMIPTLPAPDRRMPYPLTWDEQRLLFGCLPPHLLVMALCSVHTGMRDQEVCGLQWSMEHRIDGHSVFIIPSSLSKTASDRIVVFNRVAQSVIDQQRQQSTVWVFPYRGHPIARMNNHGWRSARAEAAAAFESEIGSPCPWGFANVRVHDLRHTFGRRLRAAGVSEEDRRDLLGHRGQSVTTHYSAAEIHRMIEAADTVCDGQSRPMLRVVR</sequence>
<dbReference type="PROSITE" id="PS51898">
    <property type="entry name" value="TYR_RECOMBINASE"/>
    <property type="match status" value="1"/>
</dbReference>
<dbReference type="RefSeq" id="WP_311654246.1">
    <property type="nucleotide sequence ID" value="NZ_JAVRIB010000029.1"/>
</dbReference>
<dbReference type="Gene3D" id="1.10.443.10">
    <property type="entry name" value="Intergrase catalytic core"/>
    <property type="match status" value="1"/>
</dbReference>
<dbReference type="SUPFAM" id="SSF56349">
    <property type="entry name" value="DNA breaking-rejoining enzymes"/>
    <property type="match status" value="1"/>
</dbReference>
<keyword evidence="2" id="KW-0233">DNA recombination</keyword>
<dbReference type="PANTHER" id="PTHR30349">
    <property type="entry name" value="PHAGE INTEGRASE-RELATED"/>
    <property type="match status" value="1"/>
</dbReference>
<dbReference type="Pfam" id="PF00589">
    <property type="entry name" value="Phage_integrase"/>
    <property type="match status" value="1"/>
</dbReference>
<dbReference type="InterPro" id="IPR011010">
    <property type="entry name" value="DNA_brk_join_enz"/>
</dbReference>
<evidence type="ECO:0000259" key="3">
    <source>
        <dbReference type="PROSITE" id="PS51898"/>
    </source>
</evidence>
<dbReference type="Proteomes" id="UP001251857">
    <property type="component" value="Unassembled WGS sequence"/>
</dbReference>
<accession>A0ABU3C4A9</accession>
<reference evidence="4 5" key="1">
    <citation type="submission" date="2023-09" db="EMBL/GenBank/DDBJ databases">
        <authorList>
            <person name="Rey-Velasco X."/>
        </authorList>
    </citation>
    <scope>NUCLEOTIDE SEQUENCE [LARGE SCALE GENOMIC DNA]</scope>
    <source>
        <strain evidence="4 5">W335</strain>
    </source>
</reference>
<feature type="domain" description="Tyr recombinase" evidence="3">
    <location>
        <begin position="172"/>
        <end position="356"/>
    </location>
</feature>
<protein>
    <submittedName>
        <fullName evidence="4">Tyrosine-type recombinase/integrase</fullName>
    </submittedName>
</protein>
<organism evidence="4 5">
    <name type="scientific">Spectribacter hydrogenoxidans</name>
    <dbReference type="NCBI Taxonomy" id="3075608"/>
    <lineage>
        <taxon>Bacteria</taxon>
        <taxon>Pseudomonadati</taxon>
        <taxon>Pseudomonadota</taxon>
        <taxon>Gammaproteobacteria</taxon>
        <taxon>Salinisphaerales</taxon>
        <taxon>Salinisphaeraceae</taxon>
        <taxon>Spectribacter</taxon>
    </lineage>
</organism>
<keyword evidence="1" id="KW-0229">DNA integration</keyword>
<evidence type="ECO:0000256" key="1">
    <source>
        <dbReference type="ARBA" id="ARBA00022908"/>
    </source>
</evidence>
<evidence type="ECO:0000313" key="5">
    <source>
        <dbReference type="Proteomes" id="UP001251857"/>
    </source>
</evidence>
<name>A0ABU3C4A9_9GAMM</name>
<keyword evidence="5" id="KW-1185">Reference proteome</keyword>
<dbReference type="InterPro" id="IPR002104">
    <property type="entry name" value="Integrase_catalytic"/>
</dbReference>
<proteinExistence type="predicted"/>
<dbReference type="EMBL" id="JAVRIB010000029">
    <property type="protein sequence ID" value="MDT0636352.1"/>
    <property type="molecule type" value="Genomic_DNA"/>
</dbReference>
<dbReference type="InterPro" id="IPR050090">
    <property type="entry name" value="Tyrosine_recombinase_XerCD"/>
</dbReference>
<dbReference type="PANTHER" id="PTHR30349:SF64">
    <property type="entry name" value="PROPHAGE INTEGRASE INTD-RELATED"/>
    <property type="match status" value="1"/>
</dbReference>
<gene>
    <name evidence="4" type="ORF">RM532_15485</name>
</gene>